<dbReference type="RefSeq" id="WP_074560469.1">
    <property type="nucleotide sequence ID" value="NZ_FNKE01000001.1"/>
</dbReference>
<evidence type="ECO:0000313" key="2">
    <source>
        <dbReference type="EMBL" id="SNU09737.1"/>
    </source>
</evidence>
<evidence type="ECO:0008006" key="5">
    <source>
        <dbReference type="Google" id="ProtNLM"/>
    </source>
</evidence>
<name>A0A1H0YPM6_STREI</name>
<dbReference type="EMBL" id="FNKE01000001">
    <property type="protein sequence ID" value="SDQ16776.1"/>
    <property type="molecule type" value="Genomic_DNA"/>
</dbReference>
<reference evidence="2 4" key="2">
    <citation type="submission" date="2017-07" db="EMBL/GenBank/DDBJ databases">
        <authorList>
            <person name="Sun Z.S."/>
            <person name="Albrecht U."/>
            <person name="Echele G."/>
            <person name="Lee C.C."/>
        </authorList>
    </citation>
    <scope>NUCLEOTIDE SEQUENCE [LARGE SCALE GENOMIC DNA]</scope>
    <source>
        <strain evidence="2 4">AR3</strain>
    </source>
</reference>
<organism evidence="1 3">
    <name type="scientific">Streptococcus equinus</name>
    <name type="common">Streptococcus bovis</name>
    <dbReference type="NCBI Taxonomy" id="1335"/>
    <lineage>
        <taxon>Bacteria</taxon>
        <taxon>Bacillati</taxon>
        <taxon>Bacillota</taxon>
        <taxon>Bacilli</taxon>
        <taxon>Lactobacillales</taxon>
        <taxon>Streptococcaceae</taxon>
        <taxon>Streptococcus</taxon>
    </lineage>
</organism>
<evidence type="ECO:0000313" key="4">
    <source>
        <dbReference type="Proteomes" id="UP000214649"/>
    </source>
</evidence>
<evidence type="ECO:0000313" key="3">
    <source>
        <dbReference type="Proteomes" id="UP000182870"/>
    </source>
</evidence>
<protein>
    <recommendedName>
        <fullName evidence="5">Major capsid protein</fullName>
    </recommendedName>
</protein>
<reference evidence="1 3" key="1">
    <citation type="submission" date="2016-10" db="EMBL/GenBank/DDBJ databases">
        <authorList>
            <person name="de Groot N.N."/>
        </authorList>
    </citation>
    <scope>NUCLEOTIDE SEQUENCE [LARGE SCALE GENOMIC DNA]</scope>
    <source>
        <strain evidence="1 3">Sb05</strain>
    </source>
</reference>
<dbReference type="Proteomes" id="UP000214649">
    <property type="component" value="Unassembled WGS sequence"/>
</dbReference>
<accession>A0A1H0YPM6</accession>
<dbReference type="AlphaFoldDB" id="A0A1H0YPM6"/>
<dbReference type="Proteomes" id="UP000182870">
    <property type="component" value="Unassembled WGS sequence"/>
</dbReference>
<dbReference type="OrthoDB" id="1955612at2"/>
<evidence type="ECO:0000313" key="1">
    <source>
        <dbReference type="EMBL" id="SDQ16776.1"/>
    </source>
</evidence>
<gene>
    <name evidence="1" type="ORF">SAMN05216392_0774</name>
    <name evidence="2" type="ORF">SAMN05216470_1998</name>
</gene>
<sequence length="125" mass="13369">MPKTFFGNTEILHNTPYEAISVLVDKTTTGTVVENGRTVLKAGAILSGVGGSIFEDRTKKVKVETNPSEATYVDGILLYDVDVTDKDAVASLVYRGTLREDKIGAGTVDANVKAKLPHIQFVKGA</sequence>
<proteinExistence type="predicted"/>
<dbReference type="EMBL" id="FZRA01000011">
    <property type="protein sequence ID" value="SNU09737.1"/>
    <property type="molecule type" value="Genomic_DNA"/>
</dbReference>